<sequence>MSALRQQAEQEAQASMRQLEVRRDRLQQRHRQKCIQRFQKTHRVMWASQNVNRLQEESGSWLLIASQLGTCGLCLLQTSKNGIDSLEDQKKRQVTGHWTRVSQKNCQLLECAECTKRRHQLVTSMRKMQALPNLEMKKALKKLSFRSLLPSESPPAG</sequence>
<proteinExistence type="predicted"/>
<keyword evidence="2" id="KW-1185">Reference proteome</keyword>
<accession>A0ABN9M8D8</accession>
<reference evidence="1" key="1">
    <citation type="submission" date="2023-07" db="EMBL/GenBank/DDBJ databases">
        <authorList>
            <person name="Stuckert A."/>
        </authorList>
    </citation>
    <scope>NUCLEOTIDE SEQUENCE</scope>
</reference>
<comment type="caution">
    <text evidence="1">The sequence shown here is derived from an EMBL/GenBank/DDBJ whole genome shotgun (WGS) entry which is preliminary data.</text>
</comment>
<evidence type="ECO:0008006" key="3">
    <source>
        <dbReference type="Google" id="ProtNLM"/>
    </source>
</evidence>
<evidence type="ECO:0000313" key="1">
    <source>
        <dbReference type="EMBL" id="CAJ0959471.1"/>
    </source>
</evidence>
<organism evidence="1 2">
    <name type="scientific">Ranitomeya imitator</name>
    <name type="common">mimic poison frog</name>
    <dbReference type="NCBI Taxonomy" id="111125"/>
    <lineage>
        <taxon>Eukaryota</taxon>
        <taxon>Metazoa</taxon>
        <taxon>Chordata</taxon>
        <taxon>Craniata</taxon>
        <taxon>Vertebrata</taxon>
        <taxon>Euteleostomi</taxon>
        <taxon>Amphibia</taxon>
        <taxon>Batrachia</taxon>
        <taxon>Anura</taxon>
        <taxon>Neobatrachia</taxon>
        <taxon>Hyloidea</taxon>
        <taxon>Dendrobatidae</taxon>
        <taxon>Dendrobatinae</taxon>
        <taxon>Ranitomeya</taxon>
    </lineage>
</organism>
<dbReference type="EMBL" id="CAUEEQ010047708">
    <property type="protein sequence ID" value="CAJ0959471.1"/>
    <property type="molecule type" value="Genomic_DNA"/>
</dbReference>
<name>A0ABN9M8D8_9NEOB</name>
<protein>
    <recommendedName>
        <fullName evidence="3">Recombination activating protein 1</fullName>
    </recommendedName>
</protein>
<dbReference type="Proteomes" id="UP001176940">
    <property type="component" value="Unassembled WGS sequence"/>
</dbReference>
<gene>
    <name evidence="1" type="ORF">RIMI_LOCUS16805833</name>
</gene>
<evidence type="ECO:0000313" key="2">
    <source>
        <dbReference type="Proteomes" id="UP001176940"/>
    </source>
</evidence>